<keyword evidence="3" id="KW-1185">Reference proteome</keyword>
<dbReference type="EMBL" id="CAVNYO010000477">
    <property type="protein sequence ID" value="CAK5283852.1"/>
    <property type="molecule type" value="Genomic_DNA"/>
</dbReference>
<dbReference type="AlphaFoldDB" id="A0AAD2HXV2"/>
<gene>
    <name evidence="1" type="ORF">MYCIT1_LOCUS36703</name>
    <name evidence="2" type="ORF">MYCIT1_LOCUS36730</name>
</gene>
<reference evidence="2" key="1">
    <citation type="submission" date="2023-11" db="EMBL/GenBank/DDBJ databases">
        <authorList>
            <person name="De Vega J J."/>
            <person name="De Vega J J."/>
        </authorList>
    </citation>
    <scope>NUCLEOTIDE SEQUENCE</scope>
</reference>
<evidence type="ECO:0000313" key="3">
    <source>
        <dbReference type="Proteomes" id="UP001295794"/>
    </source>
</evidence>
<dbReference type="Proteomes" id="UP001295794">
    <property type="component" value="Unassembled WGS sequence"/>
</dbReference>
<sequence>MGKSEPTILDFKWPHVYEDSWISETAIFHNDIARFSLKFNGGTNMVAFEPHIWMGG</sequence>
<evidence type="ECO:0000313" key="1">
    <source>
        <dbReference type="EMBL" id="CAK5283838.1"/>
    </source>
</evidence>
<evidence type="ECO:0000313" key="2">
    <source>
        <dbReference type="EMBL" id="CAK5283852.1"/>
    </source>
</evidence>
<feature type="non-terminal residue" evidence="2">
    <location>
        <position position="1"/>
    </location>
</feature>
<proteinExistence type="predicted"/>
<organism evidence="2 3">
    <name type="scientific">Mycena citricolor</name>
    <dbReference type="NCBI Taxonomy" id="2018698"/>
    <lineage>
        <taxon>Eukaryota</taxon>
        <taxon>Fungi</taxon>
        <taxon>Dikarya</taxon>
        <taxon>Basidiomycota</taxon>
        <taxon>Agaricomycotina</taxon>
        <taxon>Agaricomycetes</taxon>
        <taxon>Agaricomycetidae</taxon>
        <taxon>Agaricales</taxon>
        <taxon>Marasmiineae</taxon>
        <taxon>Mycenaceae</taxon>
        <taxon>Mycena</taxon>
    </lineage>
</organism>
<comment type="caution">
    <text evidence="2">The sequence shown here is derived from an EMBL/GenBank/DDBJ whole genome shotgun (WGS) entry which is preliminary data.</text>
</comment>
<protein>
    <submittedName>
        <fullName evidence="2">Uncharacterized protein</fullName>
    </submittedName>
</protein>
<dbReference type="EMBL" id="CAVNYO010000476">
    <property type="protein sequence ID" value="CAK5283838.1"/>
    <property type="molecule type" value="Genomic_DNA"/>
</dbReference>
<accession>A0AAD2HXV2</accession>
<name>A0AAD2HXV2_9AGAR</name>